<protein>
    <submittedName>
        <fullName evidence="1">MobA/MobL family protein</fullName>
    </submittedName>
</protein>
<proteinExistence type="predicted"/>
<name>A0ABW9WZZ5_9FIRM</name>
<comment type="caution">
    <text evidence="1">The sequence shown here is derived from an EMBL/GenBank/DDBJ whole genome shotgun (WGS) entry which is preliminary data.</text>
</comment>
<keyword evidence="2" id="KW-1185">Reference proteome</keyword>
<sequence length="100" mass="11650">MARHSFIQMSKLSNVRGRISYITSHAKQENLYAVYRTAGAGHSFWSNLARESQQEFKRSGAEGKCIEARELIIALPEIYTQYEPQQVLTDFTEEFRRRYG</sequence>
<evidence type="ECO:0000313" key="2">
    <source>
        <dbReference type="Proteomes" id="UP000474718"/>
    </source>
</evidence>
<evidence type="ECO:0000313" key="1">
    <source>
        <dbReference type="EMBL" id="MZL70598.1"/>
    </source>
</evidence>
<dbReference type="EMBL" id="WWVX01000009">
    <property type="protein sequence ID" value="MZL70598.1"/>
    <property type="molecule type" value="Genomic_DNA"/>
</dbReference>
<dbReference type="Proteomes" id="UP000474718">
    <property type="component" value="Unassembled WGS sequence"/>
</dbReference>
<gene>
    <name evidence="1" type="ORF">GT747_12645</name>
</gene>
<organism evidence="1 2">
    <name type="scientific">Bittarella massiliensis</name>
    <name type="common">ex Durand et al. 2017</name>
    <dbReference type="NCBI Taxonomy" id="1720313"/>
    <lineage>
        <taxon>Bacteria</taxon>
        <taxon>Bacillati</taxon>
        <taxon>Bacillota</taxon>
        <taxon>Clostridia</taxon>
        <taxon>Eubacteriales</taxon>
        <taxon>Oscillospiraceae</taxon>
        <taxon>Bittarella (ex Durand et al. 2017)</taxon>
    </lineage>
</organism>
<feature type="non-terminal residue" evidence="1">
    <location>
        <position position="100"/>
    </location>
</feature>
<reference evidence="1 2" key="1">
    <citation type="journal article" date="2019" name="Nat. Med.">
        <title>A library of human gut bacterial isolates paired with longitudinal multiomics data enables mechanistic microbiome research.</title>
        <authorList>
            <person name="Poyet M."/>
            <person name="Groussin M."/>
            <person name="Gibbons S.M."/>
            <person name="Avila-Pacheco J."/>
            <person name="Jiang X."/>
            <person name="Kearney S.M."/>
            <person name="Perrotta A.R."/>
            <person name="Berdy B."/>
            <person name="Zhao S."/>
            <person name="Lieberman T.D."/>
            <person name="Swanson P.K."/>
            <person name="Smith M."/>
            <person name="Roesemann S."/>
            <person name="Alexander J.E."/>
            <person name="Rich S.A."/>
            <person name="Livny J."/>
            <person name="Vlamakis H."/>
            <person name="Clish C."/>
            <person name="Bullock K."/>
            <person name="Deik A."/>
            <person name="Scott J."/>
            <person name="Pierce K.A."/>
            <person name="Xavier R.J."/>
            <person name="Alm E.J."/>
        </authorList>
    </citation>
    <scope>NUCLEOTIDE SEQUENCE [LARGE SCALE GENOMIC DNA]</scope>
    <source>
        <strain evidence="1 2">BIOML-A2</strain>
    </source>
</reference>
<accession>A0ABW9WZZ5</accession>